<feature type="compositionally biased region" description="Basic and acidic residues" evidence="1">
    <location>
        <begin position="116"/>
        <end position="127"/>
    </location>
</feature>
<evidence type="ECO:0000313" key="3">
    <source>
        <dbReference type="Proteomes" id="UP001240678"/>
    </source>
</evidence>
<feature type="compositionally biased region" description="Basic and acidic residues" evidence="1">
    <location>
        <begin position="137"/>
        <end position="148"/>
    </location>
</feature>
<gene>
    <name evidence="2" type="ORF">CCOS01_13916</name>
</gene>
<name>A0AAJ0DUV6_9PEZI</name>
<dbReference type="GeneID" id="85345607"/>
<organism evidence="2 3">
    <name type="scientific">Colletotrichum costaricense</name>
    <dbReference type="NCBI Taxonomy" id="1209916"/>
    <lineage>
        <taxon>Eukaryota</taxon>
        <taxon>Fungi</taxon>
        <taxon>Dikarya</taxon>
        <taxon>Ascomycota</taxon>
        <taxon>Pezizomycotina</taxon>
        <taxon>Sordariomycetes</taxon>
        <taxon>Hypocreomycetidae</taxon>
        <taxon>Glomerellales</taxon>
        <taxon>Glomerellaceae</taxon>
        <taxon>Colletotrichum</taxon>
        <taxon>Colletotrichum acutatum species complex</taxon>
    </lineage>
</organism>
<protein>
    <submittedName>
        <fullName evidence="2">Uncharacterized protein</fullName>
    </submittedName>
</protein>
<dbReference type="RefSeq" id="XP_060307156.1">
    <property type="nucleotide sequence ID" value="XM_060462060.1"/>
</dbReference>
<feature type="region of interest" description="Disordered" evidence="1">
    <location>
        <begin position="111"/>
        <end position="156"/>
    </location>
</feature>
<evidence type="ECO:0000313" key="2">
    <source>
        <dbReference type="EMBL" id="KAK1513976.1"/>
    </source>
</evidence>
<sequence>MPLANECSAPVGWKHPHQRSRSFVSSALSSRGPSLRGVLPFGPRGTSDIFSPSSEASPKRNSKKLFSPSPSPSLSGACIIFFLSKPAQTEVMAFWPRTLVPCLTAPTKHSHHTHMNNHDPAREDPSKHAAFVGPRHGRSDRCSEHGSDLRPPSLFPEPVRPPLTIGVCPPGWAGTAGNCAVTQ</sequence>
<keyword evidence="3" id="KW-1185">Reference proteome</keyword>
<feature type="region of interest" description="Disordered" evidence="1">
    <location>
        <begin position="24"/>
        <end position="72"/>
    </location>
</feature>
<dbReference type="Proteomes" id="UP001240678">
    <property type="component" value="Unassembled WGS sequence"/>
</dbReference>
<evidence type="ECO:0000256" key="1">
    <source>
        <dbReference type="SAM" id="MobiDB-lite"/>
    </source>
</evidence>
<comment type="caution">
    <text evidence="2">The sequence shown here is derived from an EMBL/GenBank/DDBJ whole genome shotgun (WGS) entry which is preliminary data.</text>
</comment>
<proteinExistence type="predicted"/>
<dbReference type="AlphaFoldDB" id="A0AAJ0DUV6"/>
<reference evidence="2 3" key="1">
    <citation type="submission" date="2016-10" db="EMBL/GenBank/DDBJ databases">
        <title>The genome sequence of Colletotrichum fioriniae PJ7.</title>
        <authorList>
            <person name="Baroncelli R."/>
        </authorList>
    </citation>
    <scope>NUCLEOTIDE SEQUENCE [LARGE SCALE GENOMIC DNA]</scope>
    <source>
        <strain evidence="2 3">IMI 309622</strain>
    </source>
</reference>
<accession>A0AAJ0DUV6</accession>
<dbReference type="EMBL" id="MOOE01000019">
    <property type="protein sequence ID" value="KAK1513976.1"/>
    <property type="molecule type" value="Genomic_DNA"/>
</dbReference>